<evidence type="ECO:0000313" key="1">
    <source>
        <dbReference type="EnsemblMetazoa" id="Aqu2.1.27462_001"/>
    </source>
</evidence>
<sequence>MITQDSISDICSLFRIVTANEWILSVRIDDDNQDTFDRFLCALSGIKGSLTSFGWLSSSKAPYFRLALNEDYFTKDLAVAMLSLWRSLEVEKLKKIVIKCPNGKKELGFEDILSEMTIEIELDKNYN</sequence>
<organism evidence="1">
    <name type="scientific">Amphimedon queenslandica</name>
    <name type="common">Sponge</name>
    <dbReference type="NCBI Taxonomy" id="400682"/>
    <lineage>
        <taxon>Eukaryota</taxon>
        <taxon>Metazoa</taxon>
        <taxon>Porifera</taxon>
        <taxon>Demospongiae</taxon>
        <taxon>Heteroscleromorpha</taxon>
        <taxon>Haplosclerida</taxon>
        <taxon>Niphatidae</taxon>
        <taxon>Amphimedon</taxon>
    </lineage>
</organism>
<protein>
    <submittedName>
        <fullName evidence="1">Uncharacterized protein</fullName>
    </submittedName>
</protein>
<accession>A0A1X7UI67</accession>
<dbReference type="EnsemblMetazoa" id="Aqu2.1.27462_001">
    <property type="protein sequence ID" value="Aqu2.1.27462_001"/>
    <property type="gene ID" value="Aqu2.1.27462"/>
</dbReference>
<dbReference type="AlphaFoldDB" id="A0A1X7UI67"/>
<proteinExistence type="predicted"/>
<dbReference type="InParanoid" id="A0A1X7UI67"/>
<name>A0A1X7UI67_AMPQE</name>
<reference evidence="1" key="1">
    <citation type="submission" date="2017-05" db="UniProtKB">
        <authorList>
            <consortium name="EnsemblMetazoa"/>
        </authorList>
    </citation>
    <scope>IDENTIFICATION</scope>
</reference>